<dbReference type="OrthoDB" id="8019190at2759"/>
<proteinExistence type="predicted"/>
<name>A0A077ZGS6_TRITR</name>
<dbReference type="Gene3D" id="3.30.420.10">
    <property type="entry name" value="Ribonuclease H-like superfamily/Ribonuclease H"/>
    <property type="match status" value="1"/>
</dbReference>
<feature type="domain" description="Integrase catalytic" evidence="1">
    <location>
        <begin position="1"/>
        <end position="99"/>
    </location>
</feature>
<dbReference type="EMBL" id="HG806620">
    <property type="protein sequence ID" value="CDW59521.1"/>
    <property type="molecule type" value="Genomic_DNA"/>
</dbReference>
<dbReference type="Pfam" id="PF18701">
    <property type="entry name" value="DUF5641"/>
    <property type="match status" value="1"/>
</dbReference>
<dbReference type="AlphaFoldDB" id="A0A077ZGS6"/>
<organism evidence="2 3">
    <name type="scientific">Trichuris trichiura</name>
    <name type="common">Whipworm</name>
    <name type="synonym">Trichocephalus trichiurus</name>
    <dbReference type="NCBI Taxonomy" id="36087"/>
    <lineage>
        <taxon>Eukaryota</taxon>
        <taxon>Metazoa</taxon>
        <taxon>Ecdysozoa</taxon>
        <taxon>Nematoda</taxon>
        <taxon>Enoplea</taxon>
        <taxon>Dorylaimia</taxon>
        <taxon>Trichinellida</taxon>
        <taxon>Trichuridae</taxon>
        <taxon>Trichuris</taxon>
    </lineage>
</organism>
<dbReference type="SUPFAM" id="SSF53098">
    <property type="entry name" value="Ribonuclease H-like"/>
    <property type="match status" value="1"/>
</dbReference>
<dbReference type="PROSITE" id="PS50994">
    <property type="entry name" value="INTEGRASE"/>
    <property type="match status" value="1"/>
</dbReference>
<dbReference type="GO" id="GO:0003676">
    <property type="term" value="F:nucleic acid binding"/>
    <property type="evidence" value="ECO:0007669"/>
    <property type="project" value="InterPro"/>
</dbReference>
<reference evidence="2" key="2">
    <citation type="submission" date="2014-03" db="EMBL/GenBank/DDBJ databases">
        <title>The whipworm genome and dual-species transcriptomics of an intimate host-pathogen interaction.</title>
        <authorList>
            <person name="Foth B.J."/>
            <person name="Tsai I.J."/>
            <person name="Reid A.J."/>
            <person name="Bancroft A.J."/>
            <person name="Nichol S."/>
            <person name="Tracey A."/>
            <person name="Holroyd N."/>
            <person name="Cotton J.A."/>
            <person name="Stanley E.J."/>
            <person name="Zarowiecki M."/>
            <person name="Liu J.Z."/>
            <person name="Huckvale T."/>
            <person name="Cooper P.J."/>
            <person name="Grencis R.K."/>
            <person name="Berriman M."/>
        </authorList>
    </citation>
    <scope>NUCLEOTIDE SEQUENCE [LARGE SCALE GENOMIC DNA]</scope>
</reference>
<reference evidence="2" key="1">
    <citation type="submission" date="2014-01" db="EMBL/GenBank/DDBJ databases">
        <authorList>
            <person name="Aslett M."/>
        </authorList>
    </citation>
    <scope>NUCLEOTIDE SEQUENCE</scope>
</reference>
<evidence type="ECO:0000313" key="3">
    <source>
        <dbReference type="Proteomes" id="UP000030665"/>
    </source>
</evidence>
<protein>
    <recommendedName>
        <fullName evidence="1">Integrase catalytic domain-containing protein</fullName>
    </recommendedName>
</protein>
<dbReference type="PANTHER" id="PTHR47331:SF1">
    <property type="entry name" value="GAG-LIKE PROTEIN"/>
    <property type="match status" value="1"/>
</dbReference>
<evidence type="ECO:0000313" key="2">
    <source>
        <dbReference type="EMBL" id="CDW59521.1"/>
    </source>
</evidence>
<dbReference type="Proteomes" id="UP000030665">
    <property type="component" value="Unassembled WGS sequence"/>
</dbReference>
<dbReference type="PANTHER" id="PTHR47331">
    <property type="entry name" value="PHD-TYPE DOMAIN-CONTAINING PROTEIN"/>
    <property type="match status" value="1"/>
</dbReference>
<gene>
    <name evidence="2" type="ORF">TTRE_0000785701</name>
</gene>
<dbReference type="InterPro" id="IPR040676">
    <property type="entry name" value="DUF5641"/>
</dbReference>
<sequence length="224" mass="25829">MFSGRNLDQIKEKLSSEGITWKFITERAPWTGGYWERLVRSVKMALRKVLGHALLTEAEMGTLLAEVEAKVNARPLTFVSEDPKDVNVLTPFHFLIGREHQEFLEQKPTQGERATYPQTAIELRGRWKYQQRLVAHFWKRWQTEYITTLSIRKKWGGVKPSPMVGDIVLVAEENLPRIRWAMGRVFQVLPGSDGLVRSVRLRTSRGDITRPVAKVHLLERGLTL</sequence>
<dbReference type="InterPro" id="IPR012337">
    <property type="entry name" value="RNaseH-like_sf"/>
</dbReference>
<keyword evidence="3" id="KW-1185">Reference proteome</keyword>
<dbReference type="STRING" id="36087.A0A077ZGS6"/>
<evidence type="ECO:0000259" key="1">
    <source>
        <dbReference type="PROSITE" id="PS50994"/>
    </source>
</evidence>
<accession>A0A077ZGS6</accession>
<dbReference type="GO" id="GO:0015074">
    <property type="term" value="P:DNA integration"/>
    <property type="evidence" value="ECO:0007669"/>
    <property type="project" value="InterPro"/>
</dbReference>
<dbReference type="InterPro" id="IPR036397">
    <property type="entry name" value="RNaseH_sf"/>
</dbReference>
<dbReference type="InterPro" id="IPR001584">
    <property type="entry name" value="Integrase_cat-core"/>
</dbReference>